<dbReference type="EMBL" id="GG666609">
    <property type="protein sequence ID" value="EEN49672.1"/>
    <property type="molecule type" value="Genomic_DNA"/>
</dbReference>
<sequence length="224" mass="23933">MAGPCLPHPQVSEARDTTGCSSVTATTMKRKSPQKPLQQYSVAEVKTFAQPFGKGPYGLARDQTATGITALHPNNFPELSRNFAPFSFSRGVRDFGSHVPTGGNFVNISNDTSLPLSLSPSRPYLQGPDSRKLVGTYSSMLKTLGTPHFAALQLELRAVASALGLASTVNARKCQAEFCSAIFTSSGLHPDATDPAFLHNRQLQETSSSGVPKTLRTPHFAVLS</sequence>
<evidence type="ECO:0000313" key="1">
    <source>
        <dbReference type="EMBL" id="EEN49672.1"/>
    </source>
</evidence>
<name>C3ZCS8_BRAFL</name>
<reference evidence="1" key="1">
    <citation type="journal article" date="2008" name="Nature">
        <title>The amphioxus genome and the evolution of the chordate karyotype.</title>
        <authorList>
            <consortium name="US DOE Joint Genome Institute (JGI-PGF)"/>
            <person name="Putnam N.H."/>
            <person name="Butts T."/>
            <person name="Ferrier D.E.K."/>
            <person name="Furlong R.F."/>
            <person name="Hellsten U."/>
            <person name="Kawashima T."/>
            <person name="Robinson-Rechavi M."/>
            <person name="Shoguchi E."/>
            <person name="Terry A."/>
            <person name="Yu J.-K."/>
            <person name="Benito-Gutierrez E.L."/>
            <person name="Dubchak I."/>
            <person name="Garcia-Fernandez J."/>
            <person name="Gibson-Brown J.J."/>
            <person name="Grigoriev I.V."/>
            <person name="Horton A.C."/>
            <person name="de Jong P.J."/>
            <person name="Jurka J."/>
            <person name="Kapitonov V.V."/>
            <person name="Kohara Y."/>
            <person name="Kuroki Y."/>
            <person name="Lindquist E."/>
            <person name="Lucas S."/>
            <person name="Osoegawa K."/>
            <person name="Pennacchio L.A."/>
            <person name="Salamov A.A."/>
            <person name="Satou Y."/>
            <person name="Sauka-Spengler T."/>
            <person name="Schmutz J."/>
            <person name="Shin-I T."/>
            <person name="Toyoda A."/>
            <person name="Bronner-Fraser M."/>
            <person name="Fujiyama A."/>
            <person name="Holland L.Z."/>
            <person name="Holland P.W.H."/>
            <person name="Satoh N."/>
            <person name="Rokhsar D.S."/>
        </authorList>
    </citation>
    <scope>NUCLEOTIDE SEQUENCE [LARGE SCALE GENOMIC DNA]</scope>
    <source>
        <strain evidence="1">S238N-H82</strain>
        <tissue evidence="1">Testes</tissue>
    </source>
</reference>
<proteinExistence type="predicted"/>
<protein>
    <submittedName>
        <fullName evidence="1">Uncharacterized protein</fullName>
    </submittedName>
</protein>
<accession>C3ZCS8</accession>
<dbReference type="AlphaFoldDB" id="C3ZCS8"/>
<organism>
    <name type="scientific">Branchiostoma floridae</name>
    <name type="common">Florida lancelet</name>
    <name type="synonym">Amphioxus</name>
    <dbReference type="NCBI Taxonomy" id="7739"/>
    <lineage>
        <taxon>Eukaryota</taxon>
        <taxon>Metazoa</taxon>
        <taxon>Chordata</taxon>
        <taxon>Cephalochordata</taxon>
        <taxon>Leptocardii</taxon>
        <taxon>Amphioxiformes</taxon>
        <taxon>Branchiostomatidae</taxon>
        <taxon>Branchiostoma</taxon>
    </lineage>
</organism>
<dbReference type="InParanoid" id="C3ZCS8"/>
<gene>
    <name evidence="1" type="ORF">BRAFLDRAFT_131953</name>
</gene>